<organism evidence="2 3">
    <name type="scientific">Microcoleus anatoxicus PTRS2</name>
    <dbReference type="NCBI Taxonomy" id="2705321"/>
    <lineage>
        <taxon>Bacteria</taxon>
        <taxon>Bacillati</taxon>
        <taxon>Cyanobacteriota</taxon>
        <taxon>Cyanophyceae</taxon>
        <taxon>Oscillatoriophycideae</taxon>
        <taxon>Oscillatoriales</taxon>
        <taxon>Microcoleaceae</taxon>
        <taxon>Microcoleus</taxon>
        <taxon>Microcoleus anatoxicus</taxon>
    </lineage>
</organism>
<keyword evidence="2" id="KW-0436">Ligase</keyword>
<keyword evidence="3" id="KW-1185">Reference proteome</keyword>
<name>A0ABU8YTE5_9CYAN</name>
<proteinExistence type="predicted"/>
<evidence type="ECO:0000313" key="2">
    <source>
        <dbReference type="EMBL" id="MEK0187737.1"/>
    </source>
</evidence>
<comment type="caution">
    <text evidence="2">The sequence shown here is derived from an EMBL/GenBank/DDBJ whole genome shotgun (WGS) entry which is preliminary data.</text>
</comment>
<dbReference type="Gene3D" id="3.30.470.30">
    <property type="entry name" value="DNA ligase/mRNA capping enzyme"/>
    <property type="match status" value="1"/>
</dbReference>
<feature type="domain" description="ATP-dependent DNA ligase family profile" evidence="1">
    <location>
        <begin position="154"/>
        <end position="326"/>
    </location>
</feature>
<accession>A0ABU8YTE5</accession>
<dbReference type="GO" id="GO:0016874">
    <property type="term" value="F:ligase activity"/>
    <property type="evidence" value="ECO:0007669"/>
    <property type="project" value="UniProtKB-KW"/>
</dbReference>
<dbReference type="InterPro" id="IPR012310">
    <property type="entry name" value="DNA_ligase_ATP-dep_cent"/>
</dbReference>
<reference evidence="2 3" key="1">
    <citation type="journal article" date="2020" name="Harmful Algae">
        <title>Molecular and morphological characterization of a novel dihydroanatoxin-a producing Microcoleus species (cyanobacteria) from the Russian River, California, USA.</title>
        <authorList>
            <person name="Conklin K.Y."/>
            <person name="Stancheva R."/>
            <person name="Otten T.G."/>
            <person name="Fadness R."/>
            <person name="Boyer G.L."/>
            <person name="Read B."/>
            <person name="Zhang X."/>
            <person name="Sheath R.G."/>
        </authorList>
    </citation>
    <scope>NUCLEOTIDE SEQUENCE [LARGE SCALE GENOMIC DNA]</scope>
    <source>
        <strain evidence="2 3">PTRS2</strain>
    </source>
</reference>
<evidence type="ECO:0000313" key="3">
    <source>
        <dbReference type="Proteomes" id="UP001384579"/>
    </source>
</evidence>
<dbReference type="SUPFAM" id="SSF56091">
    <property type="entry name" value="DNA ligase/mRNA capping enzyme, catalytic domain"/>
    <property type="match status" value="1"/>
</dbReference>
<gene>
    <name evidence="2" type="ORF">WMG39_23250</name>
</gene>
<dbReference type="Pfam" id="PF01068">
    <property type="entry name" value="DNA_ligase_A_M"/>
    <property type="match status" value="1"/>
</dbReference>
<dbReference type="EMBL" id="JBBLXS010000424">
    <property type="protein sequence ID" value="MEK0187737.1"/>
    <property type="molecule type" value="Genomic_DNA"/>
</dbReference>
<protein>
    <submittedName>
        <fullName evidence="2">ATP-dependent DNA ligase</fullName>
    </submittedName>
</protein>
<dbReference type="RefSeq" id="WP_340525967.1">
    <property type="nucleotide sequence ID" value="NZ_JBBLXS010000424.1"/>
</dbReference>
<dbReference type="Proteomes" id="UP001384579">
    <property type="component" value="Unassembled WGS sequence"/>
</dbReference>
<sequence>MDCTEYVEAKRKAAKKISGDIRERWNNRIVKRELHLMGEAGALQYLADYGRGIGTAKVISFALCAESEGYPDMAMGFWKKAFELETGQQPLALKEEPNATTNLVPKAKSNSAPKIETTVNNPIIAQLPPHLQPGKVVTMQPVDAPNARSYYIENSDYWGQPKRDGNRVVAIATPDKVYYQSRSTNLRQQPSIEIEQALIDTATKIGIFVLDGELYYKSCTGSEHRTGSQAATVNIERGFPTLAPSAIYAIFKCLFYQGKDLTPLPESARIAAGVEIGEMLVNLSKEFEIVPTFRTATEKLVLANQQESENKEGEVWVLHNCPYVGGKDIKKFPMVRTKYCLEFELWIVGLTPTKVAGRPFSAIEVAQENQGKLVPMGAVGTGFSATEMQEISRLYEAHPKNVKIKVRSQGLTESGKLWHARFLELC</sequence>
<evidence type="ECO:0000259" key="1">
    <source>
        <dbReference type="Pfam" id="PF01068"/>
    </source>
</evidence>